<dbReference type="InterPro" id="IPR035959">
    <property type="entry name" value="RutC-like_sf"/>
</dbReference>
<sequence length="148" mass="15868">MMSSSNRKTASFGVPWEKAYGYVQAVRLNNTIYVSGQLSHTPRGELVAPAALGADGKPADFSTMEAQMKRTYENAEVLLAELGATMADVVEETLFVLDVPSAFAASSKVRPLVYKQAVPQVASNLIGVSALAFPEQLIEIAFRAEVEG</sequence>
<protein>
    <recommendedName>
        <fullName evidence="4">Enamine deaminase RidA</fullName>
    </recommendedName>
</protein>
<dbReference type="InterPro" id="IPR006175">
    <property type="entry name" value="YjgF/YER057c/UK114"/>
</dbReference>
<proteinExistence type="inferred from homology"/>
<dbReference type="SUPFAM" id="SSF55298">
    <property type="entry name" value="YjgF-like"/>
    <property type="match status" value="1"/>
</dbReference>
<dbReference type="Proteomes" id="UP000182229">
    <property type="component" value="Unassembled WGS sequence"/>
</dbReference>
<organism evidence="2 3">
    <name type="scientific">Cystobacter ferrugineus</name>
    <dbReference type="NCBI Taxonomy" id="83449"/>
    <lineage>
        <taxon>Bacteria</taxon>
        <taxon>Pseudomonadati</taxon>
        <taxon>Myxococcota</taxon>
        <taxon>Myxococcia</taxon>
        <taxon>Myxococcales</taxon>
        <taxon>Cystobacterineae</taxon>
        <taxon>Archangiaceae</taxon>
        <taxon>Cystobacter</taxon>
    </lineage>
</organism>
<reference evidence="2 3" key="2">
    <citation type="submission" date="2016-12" db="EMBL/GenBank/DDBJ databases">
        <title>Draft Genome Sequence of Cystobacter ferrugineus Strain Cbfe23.</title>
        <authorList>
            <person name="Akbar S."/>
            <person name="Dowd S.E."/>
            <person name="Stevens D.C."/>
        </authorList>
    </citation>
    <scope>NUCLEOTIDE SEQUENCE [LARGE SCALE GENOMIC DNA]</scope>
    <source>
        <strain evidence="2 3">Cbfe23</strain>
    </source>
</reference>
<dbReference type="EMBL" id="MPIN01000001">
    <property type="protein sequence ID" value="OJH42725.1"/>
    <property type="molecule type" value="Genomic_DNA"/>
</dbReference>
<evidence type="ECO:0000313" key="3">
    <source>
        <dbReference type="Proteomes" id="UP000182229"/>
    </source>
</evidence>
<keyword evidence="3" id="KW-1185">Reference proteome</keyword>
<dbReference type="Gene3D" id="3.30.1330.40">
    <property type="entry name" value="RutC-like"/>
    <property type="match status" value="1"/>
</dbReference>
<evidence type="ECO:0008006" key="4">
    <source>
        <dbReference type="Google" id="ProtNLM"/>
    </source>
</evidence>
<dbReference type="PANTHER" id="PTHR11803">
    <property type="entry name" value="2-IMINOBUTANOATE/2-IMINOPROPANOATE DEAMINASE RIDA"/>
    <property type="match status" value="1"/>
</dbReference>
<comment type="similarity">
    <text evidence="1">Belongs to the RutC family.</text>
</comment>
<dbReference type="GO" id="GO:0019239">
    <property type="term" value="F:deaminase activity"/>
    <property type="evidence" value="ECO:0007669"/>
    <property type="project" value="TreeGrafter"/>
</dbReference>
<name>A0A1L9BKJ1_9BACT</name>
<dbReference type="PANTHER" id="PTHR11803:SF58">
    <property type="entry name" value="PROTEIN HMF1-RELATED"/>
    <property type="match status" value="1"/>
</dbReference>
<accession>A0A1L9BKJ1</accession>
<comment type="caution">
    <text evidence="2">The sequence shown here is derived from an EMBL/GenBank/DDBJ whole genome shotgun (WGS) entry which is preliminary data.</text>
</comment>
<evidence type="ECO:0000256" key="1">
    <source>
        <dbReference type="ARBA" id="ARBA00010552"/>
    </source>
</evidence>
<evidence type="ECO:0000313" key="2">
    <source>
        <dbReference type="EMBL" id="OJH42725.1"/>
    </source>
</evidence>
<reference evidence="3" key="1">
    <citation type="submission" date="2016-11" db="EMBL/GenBank/DDBJ databases">
        <authorList>
            <person name="Shukria A."/>
            <person name="Stevens D.C."/>
        </authorList>
    </citation>
    <scope>NUCLEOTIDE SEQUENCE [LARGE SCALE GENOMIC DNA]</scope>
    <source>
        <strain evidence="3">Cbfe23</strain>
    </source>
</reference>
<gene>
    <name evidence="2" type="ORF">BON30_05985</name>
</gene>
<dbReference type="STRING" id="83449.BON30_05985"/>
<dbReference type="AlphaFoldDB" id="A0A1L9BKJ1"/>
<dbReference type="OrthoDB" id="9799840at2"/>
<dbReference type="Pfam" id="PF01042">
    <property type="entry name" value="Ribonuc_L-PSP"/>
    <property type="match status" value="1"/>
</dbReference>
<dbReference type="GO" id="GO:0005829">
    <property type="term" value="C:cytosol"/>
    <property type="evidence" value="ECO:0007669"/>
    <property type="project" value="TreeGrafter"/>
</dbReference>